<dbReference type="EMBL" id="GL883123">
    <property type="protein sequence ID" value="EGG03699.1"/>
    <property type="molecule type" value="Genomic_DNA"/>
</dbReference>
<dbReference type="KEGG" id="mlr:MELLADRAFT_65432"/>
<feature type="compositionally biased region" description="Polar residues" evidence="1">
    <location>
        <begin position="42"/>
        <end position="73"/>
    </location>
</feature>
<reference evidence="3" key="1">
    <citation type="journal article" date="2011" name="Proc. Natl. Acad. Sci. U.S.A.">
        <title>Obligate biotrophy features unraveled by the genomic analysis of rust fungi.</title>
        <authorList>
            <person name="Duplessis S."/>
            <person name="Cuomo C.A."/>
            <person name="Lin Y.-C."/>
            <person name="Aerts A."/>
            <person name="Tisserant E."/>
            <person name="Veneault-Fourrey C."/>
            <person name="Joly D.L."/>
            <person name="Hacquard S."/>
            <person name="Amselem J."/>
            <person name="Cantarel B.L."/>
            <person name="Chiu R."/>
            <person name="Coutinho P.M."/>
            <person name="Feau N."/>
            <person name="Field M."/>
            <person name="Frey P."/>
            <person name="Gelhaye E."/>
            <person name="Goldberg J."/>
            <person name="Grabherr M.G."/>
            <person name="Kodira C.D."/>
            <person name="Kohler A."/>
            <person name="Kuees U."/>
            <person name="Lindquist E.A."/>
            <person name="Lucas S.M."/>
            <person name="Mago R."/>
            <person name="Mauceli E."/>
            <person name="Morin E."/>
            <person name="Murat C."/>
            <person name="Pangilinan J.L."/>
            <person name="Park R."/>
            <person name="Pearson M."/>
            <person name="Quesneville H."/>
            <person name="Rouhier N."/>
            <person name="Sakthikumar S."/>
            <person name="Salamov A.A."/>
            <person name="Schmutz J."/>
            <person name="Selles B."/>
            <person name="Shapiro H."/>
            <person name="Tanguay P."/>
            <person name="Tuskan G.A."/>
            <person name="Henrissat B."/>
            <person name="Van de Peer Y."/>
            <person name="Rouze P."/>
            <person name="Ellis J.G."/>
            <person name="Dodds P.N."/>
            <person name="Schein J.E."/>
            <person name="Zhong S."/>
            <person name="Hamelin R.C."/>
            <person name="Grigoriev I.V."/>
            <person name="Szabo L.J."/>
            <person name="Martin F."/>
        </authorList>
    </citation>
    <scope>NUCLEOTIDE SEQUENCE [LARGE SCALE GENOMIC DNA]</scope>
    <source>
        <strain evidence="3">98AG31 / pathotype 3-4-7</strain>
    </source>
</reference>
<evidence type="ECO:0000256" key="1">
    <source>
        <dbReference type="SAM" id="MobiDB-lite"/>
    </source>
</evidence>
<name>F4RVB4_MELLP</name>
<feature type="compositionally biased region" description="Polar residues" evidence="1">
    <location>
        <begin position="355"/>
        <end position="364"/>
    </location>
</feature>
<dbReference type="InParanoid" id="F4RVB4"/>
<dbReference type="AlphaFoldDB" id="F4RVB4"/>
<sequence length="427" mass="46197">MDSEEFQQKIDEQIRNQRDEGGKAEGETSDPKGKLTEKAPEETTQMTTSKRQTRGATKQTSSGQSGGDASNTGKAKTLKIKIPKPPPAPQGNALSEQNPSQTEMGPPGGSQLQPPTGSQISQQLDNRQGTGDENQTPKNANGHRGGNENHPAGDADGDLDRIQERHRNPDHERERQGHQTGDAARREVQQNHAHHGRVVRGIVLQDLDTDSEEGDQDLARREPAVEPPAPVDTIGTRNSRIERRAERITSQRGDDAFLDNPYAFTGKKKNIDPINGSNWEGRKGTWDEPTKVDVKEDRKDARGSQSARSTLWATNNYESHLAETGITTTPNTYNNNPSTSTSNGQNSGGQPFQGGRNQNRRPQANFNRGGRGRWRGANDNGSNGGYGNPPGASYPNAIASGSRWQNQAPRAGGEKTSSAAGGNVAEK</sequence>
<accession>F4RVB4</accession>
<feature type="compositionally biased region" description="Low complexity" evidence="1">
    <location>
        <begin position="327"/>
        <end position="350"/>
    </location>
</feature>
<feature type="compositionally biased region" description="Polar residues" evidence="1">
    <location>
        <begin position="92"/>
        <end position="103"/>
    </location>
</feature>
<feature type="region of interest" description="Disordered" evidence="1">
    <location>
        <begin position="251"/>
        <end position="427"/>
    </location>
</feature>
<feature type="compositionally biased region" description="Basic and acidic residues" evidence="1">
    <location>
        <begin position="280"/>
        <end position="302"/>
    </location>
</feature>
<feature type="compositionally biased region" description="Basic and acidic residues" evidence="1">
    <location>
        <begin position="145"/>
        <end position="189"/>
    </location>
</feature>
<dbReference type="HOGENOM" id="CLU_642630_0_0_1"/>
<organism evidence="3">
    <name type="scientific">Melampsora larici-populina (strain 98AG31 / pathotype 3-4-7)</name>
    <name type="common">Poplar leaf rust fungus</name>
    <dbReference type="NCBI Taxonomy" id="747676"/>
    <lineage>
        <taxon>Eukaryota</taxon>
        <taxon>Fungi</taxon>
        <taxon>Dikarya</taxon>
        <taxon>Basidiomycota</taxon>
        <taxon>Pucciniomycotina</taxon>
        <taxon>Pucciniomycetes</taxon>
        <taxon>Pucciniales</taxon>
        <taxon>Melampsoraceae</taxon>
        <taxon>Melampsora</taxon>
    </lineage>
</organism>
<evidence type="ECO:0000313" key="2">
    <source>
        <dbReference type="EMBL" id="EGG03699.1"/>
    </source>
</evidence>
<dbReference type="VEuPathDB" id="FungiDB:MELLADRAFT_65432"/>
<dbReference type="GeneID" id="18930435"/>
<feature type="compositionally biased region" description="Acidic residues" evidence="1">
    <location>
        <begin position="207"/>
        <end position="216"/>
    </location>
</feature>
<feature type="region of interest" description="Disordered" evidence="1">
    <location>
        <begin position="1"/>
        <end position="237"/>
    </location>
</feature>
<feature type="compositionally biased region" description="Basic and acidic residues" evidence="1">
    <location>
        <begin position="1"/>
        <end position="41"/>
    </location>
</feature>
<proteinExistence type="predicted"/>
<feature type="compositionally biased region" description="Polar residues" evidence="1">
    <location>
        <begin position="303"/>
        <end position="318"/>
    </location>
</feature>
<protein>
    <submittedName>
        <fullName evidence="2">Uncharacterized protein</fullName>
    </submittedName>
</protein>
<dbReference type="RefSeq" id="XP_007413146.1">
    <property type="nucleotide sequence ID" value="XM_007413084.1"/>
</dbReference>
<evidence type="ECO:0000313" key="3">
    <source>
        <dbReference type="Proteomes" id="UP000001072"/>
    </source>
</evidence>
<feature type="compositionally biased region" description="Polar residues" evidence="1">
    <location>
        <begin position="110"/>
        <end position="139"/>
    </location>
</feature>
<dbReference type="Proteomes" id="UP000001072">
    <property type="component" value="Unassembled WGS sequence"/>
</dbReference>
<gene>
    <name evidence="2" type="ORF">MELLADRAFT_65432</name>
</gene>
<keyword evidence="3" id="KW-1185">Reference proteome</keyword>